<comment type="caution">
    <text evidence="1">The sequence shown here is derived from an EMBL/GenBank/DDBJ whole genome shotgun (WGS) entry which is preliminary data.</text>
</comment>
<keyword evidence="2" id="KW-1185">Reference proteome</keyword>
<gene>
    <name evidence="1" type="ORF">M9H77_28354</name>
</gene>
<proteinExistence type="predicted"/>
<dbReference type="EMBL" id="CM044706">
    <property type="protein sequence ID" value="KAI5659561.1"/>
    <property type="molecule type" value="Genomic_DNA"/>
</dbReference>
<accession>A0ACC0AFQ2</accession>
<organism evidence="1 2">
    <name type="scientific">Catharanthus roseus</name>
    <name type="common">Madagascar periwinkle</name>
    <name type="synonym">Vinca rosea</name>
    <dbReference type="NCBI Taxonomy" id="4058"/>
    <lineage>
        <taxon>Eukaryota</taxon>
        <taxon>Viridiplantae</taxon>
        <taxon>Streptophyta</taxon>
        <taxon>Embryophyta</taxon>
        <taxon>Tracheophyta</taxon>
        <taxon>Spermatophyta</taxon>
        <taxon>Magnoliopsida</taxon>
        <taxon>eudicotyledons</taxon>
        <taxon>Gunneridae</taxon>
        <taxon>Pentapetalae</taxon>
        <taxon>asterids</taxon>
        <taxon>lamiids</taxon>
        <taxon>Gentianales</taxon>
        <taxon>Apocynaceae</taxon>
        <taxon>Rauvolfioideae</taxon>
        <taxon>Vinceae</taxon>
        <taxon>Catharanthinae</taxon>
        <taxon>Catharanthus</taxon>
    </lineage>
</organism>
<dbReference type="Proteomes" id="UP001060085">
    <property type="component" value="Linkage Group LG06"/>
</dbReference>
<sequence length="161" mass="18761">MNMDATHPVRVVLFWDLKHVKDTYGPYFTDRQRKVGLLYEYMNNDDEMRYLWTIILNIPKEGIHVLVEFEPIQSQTFSECQHTNISNIPEYVTAITQMVSHELSMFYPSVDDDDDDDDDDNDDTDKDYAISRESDDDNNPDDEENDISTPVNPVISTTVNQ</sequence>
<name>A0ACC0AFQ2_CATRO</name>
<evidence type="ECO:0000313" key="1">
    <source>
        <dbReference type="EMBL" id="KAI5659561.1"/>
    </source>
</evidence>
<evidence type="ECO:0000313" key="2">
    <source>
        <dbReference type="Proteomes" id="UP001060085"/>
    </source>
</evidence>
<protein>
    <submittedName>
        <fullName evidence="1">Uncharacterized protein</fullName>
    </submittedName>
</protein>
<reference evidence="2" key="1">
    <citation type="journal article" date="2023" name="Nat. Plants">
        <title>Single-cell RNA sequencing provides a high-resolution roadmap for understanding the multicellular compartmentation of specialized metabolism.</title>
        <authorList>
            <person name="Sun S."/>
            <person name="Shen X."/>
            <person name="Li Y."/>
            <person name="Li Y."/>
            <person name="Wang S."/>
            <person name="Li R."/>
            <person name="Zhang H."/>
            <person name="Shen G."/>
            <person name="Guo B."/>
            <person name="Wei J."/>
            <person name="Xu J."/>
            <person name="St-Pierre B."/>
            <person name="Chen S."/>
            <person name="Sun C."/>
        </authorList>
    </citation>
    <scope>NUCLEOTIDE SEQUENCE [LARGE SCALE GENOMIC DNA]</scope>
</reference>